<dbReference type="AlphaFoldDB" id="W4VJK3"/>
<accession>W4VJK3</accession>
<feature type="transmembrane region" description="Helical" evidence="6">
    <location>
        <begin position="229"/>
        <end position="246"/>
    </location>
</feature>
<protein>
    <recommendedName>
        <fullName evidence="9">Sporulation integral membrane protein YtvI</fullName>
    </recommendedName>
</protein>
<feature type="transmembrane region" description="Helical" evidence="6">
    <location>
        <begin position="59"/>
        <end position="83"/>
    </location>
</feature>
<comment type="similarity">
    <text evidence="2">Belongs to the autoinducer-2 exporter (AI-2E) (TC 2.A.86) family.</text>
</comment>
<feature type="transmembrane region" description="Helical" evidence="6">
    <location>
        <begin position="34"/>
        <end position="52"/>
    </location>
</feature>
<evidence type="ECO:0000256" key="6">
    <source>
        <dbReference type="SAM" id="Phobius"/>
    </source>
</evidence>
<dbReference type="eggNOG" id="COG0628">
    <property type="taxonomic scope" value="Bacteria"/>
</dbReference>
<feature type="transmembrane region" description="Helical" evidence="6">
    <location>
        <begin position="314"/>
        <end position="333"/>
    </location>
</feature>
<evidence type="ECO:0000313" key="8">
    <source>
        <dbReference type="Proteomes" id="UP000019102"/>
    </source>
</evidence>
<comment type="caution">
    <text evidence="7">The sequence shown here is derived from an EMBL/GenBank/DDBJ whole genome shotgun (WGS) entry which is preliminary data.</text>
</comment>
<gene>
    <name evidence="7" type="ORF">JCM21714_2017</name>
</gene>
<keyword evidence="8" id="KW-1185">Reference proteome</keyword>
<dbReference type="STRING" id="1298598.JCM21714_2017"/>
<dbReference type="PANTHER" id="PTHR21716:SF68">
    <property type="entry name" value="TRANSPORT PROTEIN YTVI-RELATED"/>
    <property type="match status" value="1"/>
</dbReference>
<evidence type="ECO:0000256" key="2">
    <source>
        <dbReference type="ARBA" id="ARBA00009773"/>
    </source>
</evidence>
<proteinExistence type="inferred from homology"/>
<feature type="transmembrane region" description="Helical" evidence="6">
    <location>
        <begin position="339"/>
        <end position="365"/>
    </location>
</feature>
<dbReference type="Proteomes" id="UP000019102">
    <property type="component" value="Unassembled WGS sequence"/>
</dbReference>
<evidence type="ECO:0000256" key="4">
    <source>
        <dbReference type="ARBA" id="ARBA00022989"/>
    </source>
</evidence>
<dbReference type="OrthoDB" id="9774361at2"/>
<feature type="transmembrane region" description="Helical" evidence="6">
    <location>
        <begin position="7"/>
        <end position="28"/>
    </location>
</feature>
<dbReference type="InterPro" id="IPR002549">
    <property type="entry name" value="AI-2E-like"/>
</dbReference>
<keyword evidence="3 6" id="KW-0812">Transmembrane</keyword>
<keyword evidence="4 6" id="KW-1133">Transmembrane helix</keyword>
<reference evidence="7 8" key="1">
    <citation type="journal article" date="2014" name="Genome Announc.">
        <title>Draft Genome Sequence of the Boron-Tolerant and Moderately Halotolerant Bacterium Gracilibacillus boraciitolerans JCM 21714T.</title>
        <authorList>
            <person name="Ahmed I."/>
            <person name="Oshima K."/>
            <person name="Suda W."/>
            <person name="Kitamura K."/>
            <person name="Iida T."/>
            <person name="Ohmori Y."/>
            <person name="Fujiwara T."/>
            <person name="Hattori M."/>
            <person name="Ohkuma M."/>
        </authorList>
    </citation>
    <scope>NUCLEOTIDE SEQUENCE [LARGE SCALE GENOMIC DNA]</scope>
    <source>
        <strain evidence="7 8">JCM 21714</strain>
    </source>
</reference>
<dbReference type="Pfam" id="PF01594">
    <property type="entry name" value="AI-2E_transport"/>
    <property type="match status" value="1"/>
</dbReference>
<dbReference type="GO" id="GO:0055085">
    <property type="term" value="P:transmembrane transport"/>
    <property type="evidence" value="ECO:0007669"/>
    <property type="project" value="TreeGrafter"/>
</dbReference>
<organism evidence="7 8">
    <name type="scientific">Gracilibacillus boraciitolerans JCM 21714</name>
    <dbReference type="NCBI Taxonomy" id="1298598"/>
    <lineage>
        <taxon>Bacteria</taxon>
        <taxon>Bacillati</taxon>
        <taxon>Bacillota</taxon>
        <taxon>Bacilli</taxon>
        <taxon>Bacillales</taxon>
        <taxon>Bacillaceae</taxon>
        <taxon>Gracilibacillus</taxon>
    </lineage>
</organism>
<evidence type="ECO:0000256" key="3">
    <source>
        <dbReference type="ARBA" id="ARBA00022692"/>
    </source>
</evidence>
<name>W4VJK3_9BACI</name>
<feature type="transmembrane region" description="Helical" evidence="6">
    <location>
        <begin position="165"/>
        <end position="188"/>
    </location>
</feature>
<evidence type="ECO:0000313" key="7">
    <source>
        <dbReference type="EMBL" id="GAE92988.1"/>
    </source>
</evidence>
<dbReference type="GO" id="GO:0016020">
    <property type="term" value="C:membrane"/>
    <property type="evidence" value="ECO:0007669"/>
    <property type="project" value="UniProtKB-SubCell"/>
</dbReference>
<dbReference type="RefSeq" id="WP_035723024.1">
    <property type="nucleotide sequence ID" value="NZ_BAVS01000008.1"/>
</dbReference>
<comment type="subcellular location">
    <subcellularLocation>
        <location evidence="1">Membrane</location>
        <topology evidence="1">Multi-pass membrane protein</topology>
    </subcellularLocation>
</comment>
<sequence length="375" mass="43166">MLSKQILFRIGYLLLVLSLFVFLVYLIIQYLFPFVLACIFTLILLPIIRFLHKIFKIPYTLSCGITIFIAILINLLLFFIAGFELLQGIIYLTKWIPEHIQFLIREVTDSFNQWIQPLIQKLNQYLHALPSDQHTLIEEKLSAISNSLADQVANLLEITLNWTGLQIASLPGSMTVLMFSFLCTFFLCKDWNKFHQYLTKVLSNTYLDLASTIYLHIKEKVIKYLKAQFALIFITFIITLFGLLVFQIEHAFTISICLAVVDLLPILGTGIIFVPWALFLFITGETALAICLFSLYLLVMFLRQLLEPKLISSAIGIHPILTILAIYLGFQLFGGVKGIWLGPVILFISKACVEAKLFHFFWNYIRYNQINVDKQ</sequence>
<dbReference type="NCBIfam" id="TIGR02872">
    <property type="entry name" value="spore_ytvI"/>
    <property type="match status" value="1"/>
</dbReference>
<dbReference type="PANTHER" id="PTHR21716">
    <property type="entry name" value="TRANSMEMBRANE PROTEIN"/>
    <property type="match status" value="1"/>
</dbReference>
<evidence type="ECO:0000256" key="5">
    <source>
        <dbReference type="ARBA" id="ARBA00023136"/>
    </source>
</evidence>
<feature type="transmembrane region" description="Helical" evidence="6">
    <location>
        <begin position="253"/>
        <end position="273"/>
    </location>
</feature>
<feature type="transmembrane region" description="Helical" evidence="6">
    <location>
        <begin position="279"/>
        <end position="302"/>
    </location>
</feature>
<keyword evidence="5 6" id="KW-0472">Membrane</keyword>
<evidence type="ECO:0008006" key="9">
    <source>
        <dbReference type="Google" id="ProtNLM"/>
    </source>
</evidence>
<evidence type="ECO:0000256" key="1">
    <source>
        <dbReference type="ARBA" id="ARBA00004141"/>
    </source>
</evidence>
<dbReference type="InterPro" id="IPR014227">
    <property type="entry name" value="YtvI-like"/>
</dbReference>
<dbReference type="EMBL" id="BAVS01000008">
    <property type="protein sequence ID" value="GAE92988.1"/>
    <property type="molecule type" value="Genomic_DNA"/>
</dbReference>